<gene>
    <name evidence="1" type="ORF">DPX16_5077</name>
</gene>
<evidence type="ECO:0000313" key="1">
    <source>
        <dbReference type="EMBL" id="ROI37395.1"/>
    </source>
</evidence>
<evidence type="ECO:0000313" key="2">
    <source>
        <dbReference type="Proteomes" id="UP000281406"/>
    </source>
</evidence>
<sequence length="119" mass="13312">MRLLTLLQYEAEQDRVLWELNEAAGAIAQHTPHEQQNFYYDTVAGAASAFPVMSMRSVQNTIGVQMVPSCGGWWSVSGCRRVGLRKKCWNQLSTACVSWTEFLRFPRTGPPVLCGMNDG</sequence>
<dbReference type="AlphaFoldDB" id="A0A3N0XJ28"/>
<accession>A0A3N0XJ28</accession>
<protein>
    <submittedName>
        <fullName evidence="1">Uncharacterized protein</fullName>
    </submittedName>
</protein>
<organism evidence="1 2">
    <name type="scientific">Anabarilius grahami</name>
    <name type="common">Kanglang fish</name>
    <name type="synonym">Barilius grahami</name>
    <dbReference type="NCBI Taxonomy" id="495550"/>
    <lineage>
        <taxon>Eukaryota</taxon>
        <taxon>Metazoa</taxon>
        <taxon>Chordata</taxon>
        <taxon>Craniata</taxon>
        <taxon>Vertebrata</taxon>
        <taxon>Euteleostomi</taxon>
        <taxon>Actinopterygii</taxon>
        <taxon>Neopterygii</taxon>
        <taxon>Teleostei</taxon>
        <taxon>Ostariophysi</taxon>
        <taxon>Cypriniformes</taxon>
        <taxon>Xenocyprididae</taxon>
        <taxon>Xenocypridinae</taxon>
        <taxon>Xenocypridinae incertae sedis</taxon>
        <taxon>Anabarilius</taxon>
    </lineage>
</organism>
<dbReference type="OrthoDB" id="205255at2759"/>
<proteinExistence type="predicted"/>
<dbReference type="Proteomes" id="UP000281406">
    <property type="component" value="Unassembled WGS sequence"/>
</dbReference>
<name>A0A3N0XJ28_ANAGA</name>
<reference evidence="1 2" key="1">
    <citation type="submission" date="2018-10" db="EMBL/GenBank/DDBJ databases">
        <title>Genome assembly for a Yunnan-Guizhou Plateau 3E fish, Anabarilius grahami (Regan), and its evolutionary and genetic applications.</title>
        <authorList>
            <person name="Jiang W."/>
        </authorList>
    </citation>
    <scope>NUCLEOTIDE SEQUENCE [LARGE SCALE GENOMIC DNA]</scope>
    <source>
        <strain evidence="1">AG-KIZ</strain>
        <tissue evidence="1">Muscle</tissue>
    </source>
</reference>
<dbReference type="EMBL" id="RJVU01072342">
    <property type="protein sequence ID" value="ROI37395.1"/>
    <property type="molecule type" value="Genomic_DNA"/>
</dbReference>
<keyword evidence="2" id="KW-1185">Reference proteome</keyword>
<comment type="caution">
    <text evidence="1">The sequence shown here is derived from an EMBL/GenBank/DDBJ whole genome shotgun (WGS) entry which is preliminary data.</text>
</comment>